<reference evidence="6 7" key="1">
    <citation type="submission" date="2016-10" db="EMBL/GenBank/DDBJ databases">
        <authorList>
            <person name="Varghese N."/>
            <person name="Submissions S."/>
        </authorList>
    </citation>
    <scope>NUCLEOTIDE SEQUENCE [LARGE SCALE GENOMIC DNA]</scope>
    <source>
        <strain evidence="6 7">WCC6</strain>
    </source>
</reference>
<evidence type="ECO:0000256" key="2">
    <source>
        <dbReference type="ARBA" id="ARBA00023015"/>
    </source>
</evidence>
<dbReference type="PROSITE" id="PS50931">
    <property type="entry name" value="HTH_LYSR"/>
    <property type="match status" value="1"/>
</dbReference>
<dbReference type="GO" id="GO:0032993">
    <property type="term" value="C:protein-DNA complex"/>
    <property type="evidence" value="ECO:0007669"/>
    <property type="project" value="TreeGrafter"/>
</dbReference>
<dbReference type="PANTHER" id="PTHR30346">
    <property type="entry name" value="TRANSCRIPTIONAL DUAL REGULATOR HCAR-RELATED"/>
    <property type="match status" value="1"/>
</dbReference>
<accession>A0A1H2VE34</accession>
<dbReference type="GO" id="GO:0003677">
    <property type="term" value="F:DNA binding"/>
    <property type="evidence" value="ECO:0007669"/>
    <property type="project" value="UniProtKB-KW"/>
</dbReference>
<protein>
    <submittedName>
        <fullName evidence="6">DNA-binding transcriptional regulator, LysR family</fullName>
    </submittedName>
</protein>
<dbReference type="SUPFAM" id="SSF46785">
    <property type="entry name" value="Winged helix' DNA-binding domain"/>
    <property type="match status" value="1"/>
</dbReference>
<gene>
    <name evidence="6" type="ORF">SAMN05216495_10415</name>
</gene>
<proteinExistence type="inferred from homology"/>
<dbReference type="PRINTS" id="PR00039">
    <property type="entry name" value="HTHLYSR"/>
</dbReference>
<feature type="domain" description="HTH lysR-type" evidence="5">
    <location>
        <begin position="1"/>
        <end position="60"/>
    </location>
</feature>
<dbReference type="Pfam" id="PF03466">
    <property type="entry name" value="LysR_substrate"/>
    <property type="match status" value="1"/>
</dbReference>
<dbReference type="InterPro" id="IPR036388">
    <property type="entry name" value="WH-like_DNA-bd_sf"/>
</dbReference>
<dbReference type="GO" id="GO:0003700">
    <property type="term" value="F:DNA-binding transcription factor activity"/>
    <property type="evidence" value="ECO:0007669"/>
    <property type="project" value="InterPro"/>
</dbReference>
<dbReference type="SUPFAM" id="SSF53850">
    <property type="entry name" value="Periplasmic binding protein-like II"/>
    <property type="match status" value="1"/>
</dbReference>
<keyword evidence="4" id="KW-0804">Transcription</keyword>
<comment type="similarity">
    <text evidence="1">Belongs to the LysR transcriptional regulatory family.</text>
</comment>
<dbReference type="InterPro" id="IPR005119">
    <property type="entry name" value="LysR_subst-bd"/>
</dbReference>
<dbReference type="PANTHER" id="PTHR30346:SF28">
    <property type="entry name" value="HTH-TYPE TRANSCRIPTIONAL REGULATOR CYNR"/>
    <property type="match status" value="1"/>
</dbReference>
<evidence type="ECO:0000256" key="3">
    <source>
        <dbReference type="ARBA" id="ARBA00023125"/>
    </source>
</evidence>
<name>A0A1H2VE34_ACIFE</name>
<dbReference type="CDD" id="cd05466">
    <property type="entry name" value="PBP2_LTTR_substrate"/>
    <property type="match status" value="1"/>
</dbReference>
<keyword evidence="3 6" id="KW-0238">DNA-binding</keyword>
<dbReference type="AlphaFoldDB" id="A0A1H2VE34"/>
<evidence type="ECO:0000256" key="4">
    <source>
        <dbReference type="ARBA" id="ARBA00023163"/>
    </source>
</evidence>
<evidence type="ECO:0000313" key="6">
    <source>
        <dbReference type="EMBL" id="SDW66615.1"/>
    </source>
</evidence>
<dbReference type="RefSeq" id="WP_074705055.1">
    <property type="nucleotide sequence ID" value="NZ_CAMEFB010000013.1"/>
</dbReference>
<organism evidence="6 7">
    <name type="scientific">Acidaminococcus fermentans</name>
    <dbReference type="NCBI Taxonomy" id="905"/>
    <lineage>
        <taxon>Bacteria</taxon>
        <taxon>Bacillati</taxon>
        <taxon>Bacillota</taxon>
        <taxon>Negativicutes</taxon>
        <taxon>Acidaminococcales</taxon>
        <taxon>Acidaminococcaceae</taxon>
        <taxon>Acidaminococcus</taxon>
    </lineage>
</organism>
<evidence type="ECO:0000313" key="7">
    <source>
        <dbReference type="Proteomes" id="UP000182379"/>
    </source>
</evidence>
<sequence length="299" mass="35041">MDTESLYLFRDLCRTRNMTQTAKNFFLTQSTLSKRLARLEEELGYPLLLRSKGRQEAELTGKGERFLGVVVHMLELYEEGLSFREEQERYLLRLGCMRSAQEYFLAGFLQDYLLGHPRCSLTLEDHHSVEIRDLLQEGLLDVGIVQIPLASRGLVSELLYEEPFLVVMKEPGHFQGKKIISMEELDGKQEIFQIFTEEFRSWHDQYWRALDSKIRVNSTPTAEKYFQGPEDWMLVPRSVAAAMKKQGFSIFPLAERTPFHRLYLASRQGEDRLWVKEMTAALQQHFQDLKKGQMDRRSF</sequence>
<dbReference type="Gene3D" id="1.10.10.10">
    <property type="entry name" value="Winged helix-like DNA-binding domain superfamily/Winged helix DNA-binding domain"/>
    <property type="match status" value="1"/>
</dbReference>
<dbReference type="Pfam" id="PF00126">
    <property type="entry name" value="HTH_1"/>
    <property type="match status" value="1"/>
</dbReference>
<comment type="caution">
    <text evidence="6">The sequence shown here is derived from an EMBL/GenBank/DDBJ whole genome shotgun (WGS) entry which is preliminary data.</text>
</comment>
<evidence type="ECO:0000259" key="5">
    <source>
        <dbReference type="PROSITE" id="PS50931"/>
    </source>
</evidence>
<evidence type="ECO:0000256" key="1">
    <source>
        <dbReference type="ARBA" id="ARBA00009437"/>
    </source>
</evidence>
<dbReference type="EMBL" id="FNOP01000004">
    <property type="protein sequence ID" value="SDW66615.1"/>
    <property type="molecule type" value="Genomic_DNA"/>
</dbReference>
<dbReference type="Gene3D" id="3.40.190.10">
    <property type="entry name" value="Periplasmic binding protein-like II"/>
    <property type="match status" value="2"/>
</dbReference>
<dbReference type="Proteomes" id="UP000182379">
    <property type="component" value="Unassembled WGS sequence"/>
</dbReference>
<dbReference type="InterPro" id="IPR036390">
    <property type="entry name" value="WH_DNA-bd_sf"/>
</dbReference>
<keyword evidence="2" id="KW-0805">Transcription regulation</keyword>
<dbReference type="InterPro" id="IPR000847">
    <property type="entry name" value="LysR_HTH_N"/>
</dbReference>